<reference evidence="3" key="1">
    <citation type="submission" date="2015-12" db="EMBL/GenBank/DDBJ databases">
        <title>Update maize B73 reference genome by single molecule sequencing technologies.</title>
        <authorList>
            <consortium name="Maize Genome Sequencing Project"/>
            <person name="Ware D."/>
        </authorList>
    </citation>
    <scope>NUCLEOTIDE SEQUENCE</scope>
    <source>
        <tissue evidence="3">Seedling</tissue>
    </source>
</reference>
<evidence type="ECO:0000313" key="3">
    <source>
        <dbReference type="EMBL" id="AQK78313.1"/>
    </source>
</evidence>
<dbReference type="EMBL" id="CM000782">
    <property type="protein sequence ID" value="AQK78313.1"/>
    <property type="molecule type" value="Genomic_DNA"/>
</dbReference>
<proteinExistence type="predicted"/>
<evidence type="ECO:0000256" key="1">
    <source>
        <dbReference type="ARBA" id="ARBA00022448"/>
    </source>
</evidence>
<dbReference type="PANTHER" id="PTHR16166">
    <property type="entry name" value="VACUOLAR PROTEIN SORTING-ASSOCIATED PROTEIN VPS13"/>
    <property type="match status" value="1"/>
</dbReference>
<gene>
    <name evidence="3" type="ORF">ZEAMMB73_Zm00001d035089</name>
</gene>
<sequence>MFEGVVSQVLYGLLRRYVKGIQKEQLKIGIWKEEILLENVELILEAFDYLQLPFALKNGRIGKLSIRIPWKKLGWDPIIIVIEDVYVCACPREDSEWSSDSLDKRELAGKLAKLNAIELAKFSRRVTDNQTGQSFLSYISAKILDSIQVSMRNVHIVYMDTHNGQGNFVFGLEFTSLSIQTDTQKQSFTISLMTRSRQDEVNKIIEISNVGIYCHQLEEEQDLCHVGALENDHSRDYLVNPFCVTVSVLANKAAKLDGTPQYNMTAELTALALSVDEIQLQQILNLCDYFTICALRTKYGRYRPSQSSLSKRCKGWYRMWWQYAQNSVLADVRRRLKKTSWRYLKQRLNHQLRYVKLYRMKLELLQKGQIVSEDILQELENMDRECDIDDILNYRTIAEQQLQESLVKSSIDTHSPGSPRSDEQLAGASQGWLNWLSLGMLGVGGTADSSSFAGVISEDIIKDIYEGTEFRPVSSAENCLKKENYYSLFVRLSISQIVTTVTSRRFGTKLVDTMFSGLGMECKIWDDAATILAWLDSLRVINPLNKTKILWAEKCSTGDGLGAPVVSIQVDFPKSNERSEASTRVVVQEFNAIYEPEFFVNVLYIYNVFSAFQFQHDRVLSSLNRFNNLGTRLVSKLKYMSANRKKLIWDLRIYHFVIRIPSQNCERKELAMVIDAGDVFIQSKDTIDDISRTQESNSFLDHISKSLPSYFSDDLLLGIQLDELYNQFELGLTGFQVKVLLPDRHNVSSTLIKLDASIALRLCVFLDEPVLKQLEVGFIVSSIDAYLSQTMYSTIVNLPRMKETNLFKNSVFDNTKTHVPKKLALNVSVSLKLAKLGLHVDLDGNFEESSGLIVGIEDIDIRYAICELSDLSLAMKTVNVTFRYWKDKSDSHVLCLSGNLTRCPENSVETCLDLHYRTHKHDDQIHHVYRLILCDVDLHVNPSVIGQIRMFLRKLDSGPSIGSDVESTMIGQSSMKSGAANGILPMFFLSNLCGADGTVFAGVSVDHFPFLVADHSCGYNFGCLGTQNVEAQESLYSKNEHCHDTSGLNGYHASDLTSNTYGKTQRSDCSSGSSNDPKNASRTVLDLSLISVRIHFPESCGTLVTITIPESISTLTYFDASSWDLLLSANNLTLASPWTPPNVNELVWGTASHRNASVLNVRVKKDLPALSTEVCVGIQNVCCVLPSKLLAMFVGFFLLDDWNRIAEQEFLVADNNLEGLRESHDCVTYKFDISDCVVFFPVEEQGLSCLKLEVPHFFCEFIANGSSVEFAKRIPKEFFSSECIVSRRVDVICIYARNASISLLIVSDQTDFMLKLDENVPKRIHSLIEKLDADVWIQVPCKDIPYSQQPTSPTSVMSKISRCNLIAEDLYFINGMETVIGVVDQLISIGNESKMYKGNASQFLDHRSFCEGNPDPNECTNLTISIKDLMILLGQSKAKGLALERIATANMEFDVSAVLVGEKPERIDFDVVSLTLQSPGGYTLISIVSDGPLSPVFFKFTKHHTGQDEILLSVPLFEIWLYLQDWNTIINHSHSYIKTEVNSMPVEHAAALSQFPEMVSSPLIASEFGSPDDFNLVVTCETISGVLHIPIWGKEENHTSNHMGVTPASFPMEVGTHETDDIQYC</sequence>
<feature type="non-terminal residue" evidence="3">
    <location>
        <position position="1625"/>
    </location>
</feature>
<protein>
    <submittedName>
        <fullName evidence="3">Pleckstrin homology (PH) domain-containing protein</fullName>
    </submittedName>
</protein>
<feature type="domain" description="Chorein N-terminal" evidence="2">
    <location>
        <begin position="1"/>
        <end position="798"/>
    </location>
</feature>
<dbReference type="Pfam" id="PF12624">
    <property type="entry name" value="VPS13_N"/>
    <property type="match status" value="1"/>
</dbReference>
<dbReference type="ExpressionAtlas" id="A0A1D6LEC5">
    <property type="expression patterns" value="baseline and differential"/>
</dbReference>
<name>A0A1D6LEC5_MAIZE</name>
<dbReference type="InterPro" id="IPR026854">
    <property type="entry name" value="VPS13_N"/>
</dbReference>
<organism evidence="3">
    <name type="scientific">Zea mays</name>
    <name type="common">Maize</name>
    <dbReference type="NCBI Taxonomy" id="4577"/>
    <lineage>
        <taxon>Eukaryota</taxon>
        <taxon>Viridiplantae</taxon>
        <taxon>Streptophyta</taxon>
        <taxon>Embryophyta</taxon>
        <taxon>Tracheophyta</taxon>
        <taxon>Spermatophyta</taxon>
        <taxon>Magnoliopsida</taxon>
        <taxon>Liliopsida</taxon>
        <taxon>Poales</taxon>
        <taxon>Poaceae</taxon>
        <taxon>PACMAD clade</taxon>
        <taxon>Panicoideae</taxon>
        <taxon>Andropogonodae</taxon>
        <taxon>Andropogoneae</taxon>
        <taxon>Tripsacinae</taxon>
        <taxon>Zea</taxon>
    </lineage>
</organism>
<dbReference type="OMA" id="CGIRVHF"/>
<dbReference type="InterPro" id="IPR026847">
    <property type="entry name" value="VPS13"/>
</dbReference>
<dbReference type="PANTHER" id="PTHR16166:SF143">
    <property type="entry name" value="PROTEIN SORTING-ASSOCIATED PROTEIN, PUTATIVE (DUF1162)-RELATED"/>
    <property type="match status" value="1"/>
</dbReference>
<evidence type="ECO:0000259" key="2">
    <source>
        <dbReference type="Pfam" id="PF12624"/>
    </source>
</evidence>
<keyword evidence="1" id="KW-0813">Transport</keyword>
<accession>A0A1D6LEC5</accession>